<sequence length="31" mass="3803">MRKVRWSDIGQKVQSCLIFSILQQSFYKYYS</sequence>
<evidence type="ECO:0000313" key="2">
    <source>
        <dbReference type="Proteomes" id="UP000255283"/>
    </source>
</evidence>
<proteinExistence type="predicted"/>
<organism evidence="1 2">
    <name type="scientific">Segatella buccae</name>
    <dbReference type="NCBI Taxonomy" id="28126"/>
    <lineage>
        <taxon>Bacteria</taxon>
        <taxon>Pseudomonadati</taxon>
        <taxon>Bacteroidota</taxon>
        <taxon>Bacteroidia</taxon>
        <taxon>Bacteroidales</taxon>
        <taxon>Prevotellaceae</taxon>
        <taxon>Segatella</taxon>
    </lineage>
</organism>
<gene>
    <name evidence="1" type="ORF">NCTC13063_00563</name>
</gene>
<dbReference type="AlphaFoldDB" id="A0AAQ1ZHV3"/>
<comment type="caution">
    <text evidence="1">The sequence shown here is derived from an EMBL/GenBank/DDBJ whole genome shotgun (WGS) entry which is preliminary data.</text>
</comment>
<accession>A0AAQ1ZHV3</accession>
<evidence type="ECO:0000313" key="1">
    <source>
        <dbReference type="EMBL" id="SUB79303.1"/>
    </source>
</evidence>
<name>A0AAQ1ZHV3_9BACT</name>
<reference evidence="1 2" key="1">
    <citation type="submission" date="2018-06" db="EMBL/GenBank/DDBJ databases">
        <authorList>
            <consortium name="Pathogen Informatics"/>
            <person name="Doyle S."/>
        </authorList>
    </citation>
    <scope>NUCLEOTIDE SEQUENCE [LARGE SCALE GENOMIC DNA]</scope>
    <source>
        <strain evidence="1 2">NCTC13063</strain>
    </source>
</reference>
<dbReference type="EMBL" id="UGTJ01000001">
    <property type="protein sequence ID" value="SUB79303.1"/>
    <property type="molecule type" value="Genomic_DNA"/>
</dbReference>
<protein>
    <submittedName>
        <fullName evidence="1">Uncharacterized protein</fullName>
    </submittedName>
</protein>
<dbReference type="Proteomes" id="UP000255283">
    <property type="component" value="Unassembled WGS sequence"/>
</dbReference>